<accession>A0ACB5SS46</accession>
<proteinExistence type="predicted"/>
<evidence type="ECO:0000313" key="1">
    <source>
        <dbReference type="EMBL" id="GME70821.1"/>
    </source>
</evidence>
<dbReference type="EMBL" id="BSXS01000100">
    <property type="protein sequence ID" value="GME70821.1"/>
    <property type="molecule type" value="Genomic_DNA"/>
</dbReference>
<comment type="caution">
    <text evidence="1">The sequence shown here is derived from an EMBL/GenBank/DDBJ whole genome shotgun (WGS) entry which is preliminary data.</text>
</comment>
<organism evidence="1 2">
    <name type="scientific">Ambrosiozyma monospora</name>
    <name type="common">Yeast</name>
    <name type="synonym">Endomycopsis monosporus</name>
    <dbReference type="NCBI Taxonomy" id="43982"/>
    <lineage>
        <taxon>Eukaryota</taxon>
        <taxon>Fungi</taxon>
        <taxon>Dikarya</taxon>
        <taxon>Ascomycota</taxon>
        <taxon>Saccharomycotina</taxon>
        <taxon>Pichiomycetes</taxon>
        <taxon>Pichiales</taxon>
        <taxon>Pichiaceae</taxon>
        <taxon>Ambrosiozyma</taxon>
    </lineage>
</organism>
<protein>
    <submittedName>
        <fullName evidence="1">Unnamed protein product</fullName>
    </submittedName>
</protein>
<name>A0ACB5SS46_AMBMO</name>
<sequence>MYQVSEKKSMELDPEKQLYIPTTSTNSIITRFSNLFTSRNRPKPMTPPTTSTSTFGHSHQQSLHSSSLHHSSSIHQTHNNSNSISSLQRNHSSSISSQHLPNNSNNMPYSKPLDERTFELFSYSILIQIFILYIIYLYFDTLQSYHPLSSVILLGGHTSLLAQSLNQYHHKILNVNKNIKFYIWGVTNGLLTNYWIGFLVGAEDGGVVGAENVGVIQELTHSGIGRFLLDQSVGACGFQFLFCVYNCVWERWLFASSNSSGGSGGADNSSGSWFSRVFAGFGGLYFKALKYSYMIWPFVSYVSFNVIEDQSILFPLNCFSNLVFTLLLSVIS</sequence>
<dbReference type="Proteomes" id="UP001165064">
    <property type="component" value="Unassembled WGS sequence"/>
</dbReference>
<reference evidence="1" key="1">
    <citation type="submission" date="2023-04" db="EMBL/GenBank/DDBJ databases">
        <title>Ambrosiozyma monospora NBRC 10751.</title>
        <authorList>
            <person name="Ichikawa N."/>
            <person name="Sato H."/>
            <person name="Tonouchi N."/>
        </authorList>
    </citation>
    <scope>NUCLEOTIDE SEQUENCE</scope>
    <source>
        <strain evidence="1">NBRC 10751</strain>
    </source>
</reference>
<keyword evidence="2" id="KW-1185">Reference proteome</keyword>
<evidence type="ECO:0000313" key="2">
    <source>
        <dbReference type="Proteomes" id="UP001165064"/>
    </source>
</evidence>
<gene>
    <name evidence="1" type="ORF">Amon02_000035000</name>
</gene>